<evidence type="ECO:0000256" key="9">
    <source>
        <dbReference type="ARBA" id="ARBA00023242"/>
    </source>
</evidence>
<dbReference type="Gene3D" id="1.10.10.10">
    <property type="entry name" value="Winged helix-like DNA-binding domain superfamily/Winged helix DNA-binding domain"/>
    <property type="match status" value="1"/>
</dbReference>
<proteinExistence type="predicted"/>
<keyword evidence="4" id="KW-0963">Cytoplasm</keyword>
<dbReference type="InterPro" id="IPR036388">
    <property type="entry name" value="WH-like_DNA-bd_sf"/>
</dbReference>
<evidence type="ECO:0000256" key="4">
    <source>
        <dbReference type="ARBA" id="ARBA00022490"/>
    </source>
</evidence>
<keyword evidence="6 12" id="KW-0238">DNA-binding</keyword>
<keyword evidence="5" id="KW-0805">Transcription regulation</keyword>
<evidence type="ECO:0000313" key="16">
    <source>
        <dbReference type="Proteomes" id="UP000440578"/>
    </source>
</evidence>
<keyword evidence="16" id="KW-1185">Reference proteome</keyword>
<feature type="domain" description="Fork-head" evidence="14">
    <location>
        <begin position="1"/>
        <end position="96"/>
    </location>
</feature>
<evidence type="ECO:0000256" key="7">
    <source>
        <dbReference type="ARBA" id="ARBA00023159"/>
    </source>
</evidence>
<keyword evidence="3" id="KW-0217">Developmental protein</keyword>
<sequence length="109" mass="12209">MSYADLITQAILSSPEKRLTLAQVYDWMVTNIPWFKDKGDSTSSAGWKVPPEDTSPAIGAHSRSRRPMNAVFLRARTRPLDSRARSRGGRFARWSVMKRSTAPVATLTD</sequence>
<keyword evidence="9 12" id="KW-0539">Nucleus</keyword>
<keyword evidence="7" id="KW-0010">Activator</keyword>
<evidence type="ECO:0000256" key="3">
    <source>
        <dbReference type="ARBA" id="ARBA00022473"/>
    </source>
</evidence>
<dbReference type="SUPFAM" id="SSF46785">
    <property type="entry name" value="Winged helix' DNA-binding domain"/>
    <property type="match status" value="1"/>
</dbReference>
<organism evidence="15 16">
    <name type="scientific">Amphibalanus amphitrite</name>
    <name type="common">Striped barnacle</name>
    <name type="synonym">Balanus amphitrite</name>
    <dbReference type="NCBI Taxonomy" id="1232801"/>
    <lineage>
        <taxon>Eukaryota</taxon>
        <taxon>Metazoa</taxon>
        <taxon>Ecdysozoa</taxon>
        <taxon>Arthropoda</taxon>
        <taxon>Crustacea</taxon>
        <taxon>Multicrustacea</taxon>
        <taxon>Cirripedia</taxon>
        <taxon>Thoracica</taxon>
        <taxon>Thoracicalcarea</taxon>
        <taxon>Balanomorpha</taxon>
        <taxon>Balanoidea</taxon>
        <taxon>Balanidae</taxon>
        <taxon>Amphibalaninae</taxon>
        <taxon>Amphibalanus</taxon>
    </lineage>
</organism>
<evidence type="ECO:0000256" key="6">
    <source>
        <dbReference type="ARBA" id="ARBA00023125"/>
    </source>
</evidence>
<reference evidence="15 16" key="1">
    <citation type="submission" date="2019-07" db="EMBL/GenBank/DDBJ databases">
        <title>Draft genome assembly of a fouling barnacle, Amphibalanus amphitrite (Darwin, 1854): The first reference genome for Thecostraca.</title>
        <authorList>
            <person name="Kim W."/>
        </authorList>
    </citation>
    <scope>NUCLEOTIDE SEQUENCE [LARGE SCALE GENOMIC DNA]</scope>
    <source>
        <strain evidence="15">SNU_AA5</strain>
        <tissue evidence="15">Soma without cirri and trophi</tissue>
    </source>
</reference>
<evidence type="ECO:0000256" key="5">
    <source>
        <dbReference type="ARBA" id="ARBA00023015"/>
    </source>
</evidence>
<dbReference type="OrthoDB" id="5954824at2759"/>
<comment type="subcellular location">
    <subcellularLocation>
        <location evidence="2">Cytoplasm</location>
    </subcellularLocation>
    <subcellularLocation>
        <location evidence="1 12">Nucleus</location>
    </subcellularLocation>
</comment>
<keyword evidence="10" id="KW-0131">Cell cycle</keyword>
<evidence type="ECO:0000256" key="1">
    <source>
        <dbReference type="ARBA" id="ARBA00004123"/>
    </source>
</evidence>
<evidence type="ECO:0000256" key="11">
    <source>
        <dbReference type="ARBA" id="ARBA00038846"/>
    </source>
</evidence>
<evidence type="ECO:0000256" key="10">
    <source>
        <dbReference type="ARBA" id="ARBA00023306"/>
    </source>
</evidence>
<dbReference type="GO" id="GO:0005737">
    <property type="term" value="C:cytoplasm"/>
    <property type="evidence" value="ECO:0007669"/>
    <property type="project" value="UniProtKB-SubCell"/>
</dbReference>
<evidence type="ECO:0000256" key="12">
    <source>
        <dbReference type="PROSITE-ProRule" id="PRU00089"/>
    </source>
</evidence>
<evidence type="ECO:0000256" key="2">
    <source>
        <dbReference type="ARBA" id="ARBA00004496"/>
    </source>
</evidence>
<dbReference type="GO" id="GO:0000981">
    <property type="term" value="F:DNA-binding transcription factor activity, RNA polymerase II-specific"/>
    <property type="evidence" value="ECO:0007669"/>
    <property type="project" value="TreeGrafter"/>
</dbReference>
<dbReference type="Proteomes" id="UP000440578">
    <property type="component" value="Unassembled WGS sequence"/>
</dbReference>
<dbReference type="GO" id="GO:0005634">
    <property type="term" value="C:nucleus"/>
    <property type="evidence" value="ECO:0007669"/>
    <property type="project" value="UniProtKB-SubCell"/>
</dbReference>
<dbReference type="EMBL" id="VIIS01001115">
    <property type="protein sequence ID" value="KAF0301854.1"/>
    <property type="molecule type" value="Genomic_DNA"/>
</dbReference>
<keyword evidence="8" id="KW-0804">Transcription</keyword>
<protein>
    <submittedName>
        <fullName evidence="15">Forkhead box protein O1-A</fullName>
    </submittedName>
</protein>
<comment type="subunit">
    <text evidence="11">Interacts with melt.</text>
</comment>
<dbReference type="PROSITE" id="PS50039">
    <property type="entry name" value="FORK_HEAD_3"/>
    <property type="match status" value="1"/>
</dbReference>
<comment type="caution">
    <text evidence="15">The sequence shown here is derived from an EMBL/GenBank/DDBJ whole genome shotgun (WGS) entry which is preliminary data.</text>
</comment>
<dbReference type="InterPro" id="IPR036390">
    <property type="entry name" value="WH_DNA-bd_sf"/>
</dbReference>
<name>A0A6A4WDH7_AMPAM</name>
<dbReference type="InterPro" id="IPR001766">
    <property type="entry name" value="Fork_head_dom"/>
</dbReference>
<gene>
    <name evidence="15" type="primary">foxo1a</name>
    <name evidence="15" type="ORF">FJT64_003065</name>
</gene>
<accession>A0A6A4WDH7</accession>
<dbReference type="GO" id="GO:0000978">
    <property type="term" value="F:RNA polymerase II cis-regulatory region sequence-specific DNA binding"/>
    <property type="evidence" value="ECO:0007669"/>
    <property type="project" value="TreeGrafter"/>
</dbReference>
<dbReference type="AlphaFoldDB" id="A0A6A4WDH7"/>
<dbReference type="PANTHER" id="PTHR45767:SF2">
    <property type="entry name" value="FORKHEAD BOX PROTEIN O"/>
    <property type="match status" value="1"/>
</dbReference>
<feature type="DNA-binding region" description="Fork-head" evidence="12">
    <location>
        <begin position="1"/>
        <end position="96"/>
    </location>
</feature>
<evidence type="ECO:0000256" key="8">
    <source>
        <dbReference type="ARBA" id="ARBA00023163"/>
    </source>
</evidence>
<feature type="region of interest" description="Disordered" evidence="13">
    <location>
        <begin position="40"/>
        <end position="64"/>
    </location>
</feature>
<dbReference type="SMART" id="SM00339">
    <property type="entry name" value="FH"/>
    <property type="match status" value="1"/>
</dbReference>
<dbReference type="Pfam" id="PF00250">
    <property type="entry name" value="Forkhead"/>
    <property type="match status" value="1"/>
</dbReference>
<evidence type="ECO:0000259" key="14">
    <source>
        <dbReference type="PROSITE" id="PS50039"/>
    </source>
</evidence>
<evidence type="ECO:0000313" key="15">
    <source>
        <dbReference type="EMBL" id="KAF0301854.1"/>
    </source>
</evidence>
<evidence type="ECO:0000256" key="13">
    <source>
        <dbReference type="SAM" id="MobiDB-lite"/>
    </source>
</evidence>
<dbReference type="PANTHER" id="PTHR45767">
    <property type="entry name" value="FORKHEAD BOX PROTEIN O"/>
    <property type="match status" value="1"/>
</dbReference>